<organism evidence="8 9">
    <name type="scientific">Succiniclasticum ruminis DSM 9236</name>
    <dbReference type="NCBI Taxonomy" id="1123323"/>
    <lineage>
        <taxon>Bacteria</taxon>
        <taxon>Bacillati</taxon>
        <taxon>Bacillota</taxon>
        <taxon>Negativicutes</taxon>
        <taxon>Acidaminococcales</taxon>
        <taxon>Acidaminococcaceae</taxon>
        <taxon>Succiniclasticum</taxon>
    </lineage>
</organism>
<comment type="similarity">
    <text evidence="5">Belongs to the sigma-70 factor family.</text>
</comment>
<evidence type="ECO:0000256" key="3">
    <source>
        <dbReference type="ARBA" id="ARBA00023125"/>
    </source>
</evidence>
<gene>
    <name evidence="8" type="ORF">SAMN05216245_11141</name>
</gene>
<dbReference type="InterPro" id="IPR009042">
    <property type="entry name" value="RNA_pol_sigma70_r1_2"/>
</dbReference>
<keyword evidence="3 5" id="KW-0238">DNA-binding</keyword>
<dbReference type="GO" id="GO:0003677">
    <property type="term" value="F:DNA binding"/>
    <property type="evidence" value="ECO:0007669"/>
    <property type="project" value="UniProtKB-KW"/>
</dbReference>
<dbReference type="InterPro" id="IPR013324">
    <property type="entry name" value="RNA_pol_sigma_r3/r4-like"/>
</dbReference>
<comment type="function">
    <text evidence="5">Sigma factors are initiation factors that promote the attachment of RNA polymerase to specific initiation sites and are then released.</text>
</comment>
<evidence type="ECO:0000313" key="9">
    <source>
        <dbReference type="Proteomes" id="UP000198896"/>
    </source>
</evidence>
<dbReference type="Proteomes" id="UP000198896">
    <property type="component" value="Unassembled WGS sequence"/>
</dbReference>
<evidence type="ECO:0000259" key="7">
    <source>
        <dbReference type="PROSITE" id="PS00716"/>
    </source>
</evidence>
<accession>A0A1I2C7Z4</accession>
<dbReference type="SUPFAM" id="SSF88946">
    <property type="entry name" value="Sigma2 domain of RNA polymerase sigma factors"/>
    <property type="match status" value="1"/>
</dbReference>
<dbReference type="PANTHER" id="PTHR30385">
    <property type="entry name" value="SIGMA FACTOR F FLAGELLAR"/>
    <property type="match status" value="1"/>
</dbReference>
<keyword evidence="9" id="KW-1185">Reference proteome</keyword>
<dbReference type="SUPFAM" id="SSF88659">
    <property type="entry name" value="Sigma3 and sigma4 domains of RNA polymerase sigma factors"/>
    <property type="match status" value="1"/>
</dbReference>
<dbReference type="Pfam" id="PF04542">
    <property type="entry name" value="Sigma70_r2"/>
    <property type="match status" value="1"/>
</dbReference>
<dbReference type="InterPro" id="IPR000943">
    <property type="entry name" value="RNA_pol_sigma70"/>
</dbReference>
<proteinExistence type="inferred from homology"/>
<dbReference type="InterPro" id="IPR014284">
    <property type="entry name" value="RNA_pol_sigma-70_dom"/>
</dbReference>
<evidence type="ECO:0000313" key="8">
    <source>
        <dbReference type="EMBL" id="SFE63933.1"/>
    </source>
</evidence>
<dbReference type="Pfam" id="PF00140">
    <property type="entry name" value="Sigma70_r1_2"/>
    <property type="match status" value="1"/>
</dbReference>
<dbReference type="InterPro" id="IPR013325">
    <property type="entry name" value="RNA_pol_sigma_r2"/>
</dbReference>
<dbReference type="Gene3D" id="1.10.1740.10">
    <property type="match status" value="1"/>
</dbReference>
<keyword evidence="4 5" id="KW-0804">Transcription</keyword>
<feature type="domain" description="RNA polymerase sigma-70" evidence="7">
    <location>
        <begin position="171"/>
        <end position="197"/>
    </location>
</feature>
<reference evidence="8 9" key="1">
    <citation type="submission" date="2016-10" db="EMBL/GenBank/DDBJ databases">
        <authorList>
            <person name="de Groot N.N."/>
        </authorList>
    </citation>
    <scope>NUCLEOTIDE SEQUENCE [LARGE SCALE GENOMIC DNA]</scope>
    <source>
        <strain evidence="8 9">DSM 9236</strain>
    </source>
</reference>
<dbReference type="PROSITE" id="PS00716">
    <property type="entry name" value="SIGMA70_2"/>
    <property type="match status" value="1"/>
</dbReference>
<protein>
    <recommendedName>
        <fullName evidence="5">RNA polymerase sigma factor</fullName>
    </recommendedName>
</protein>
<dbReference type="PRINTS" id="PR00046">
    <property type="entry name" value="SIGMA70FCT"/>
</dbReference>
<sequence>MLQKYLEELKKVKLLSPEEEKELWIREAEGDGTAHRILISAYQPLVFKTAVRFHMPEETTMELIQEGTVGLLEAAESYDHTKGVAFSLYAVHRIRGRMCDFLNREFSRDDLSLDREMAEGWRLTEILSASQPLPEEVAERRAVSDRVSRAVERLPQKEKQVLQGIFLENRTPSDLAADIHVTPSHIYRLEKQGVRRIRGMLSRFMSEFRK</sequence>
<dbReference type="PROSITE" id="PS00715">
    <property type="entry name" value="SIGMA70_1"/>
    <property type="match status" value="1"/>
</dbReference>
<dbReference type="GO" id="GO:0016987">
    <property type="term" value="F:sigma factor activity"/>
    <property type="evidence" value="ECO:0007669"/>
    <property type="project" value="UniProtKB-KW"/>
</dbReference>
<dbReference type="Gene3D" id="1.20.140.160">
    <property type="match status" value="1"/>
</dbReference>
<keyword evidence="2 5" id="KW-0731">Sigma factor</keyword>
<evidence type="ECO:0000256" key="2">
    <source>
        <dbReference type="ARBA" id="ARBA00023082"/>
    </source>
</evidence>
<evidence type="ECO:0000256" key="5">
    <source>
        <dbReference type="RuleBase" id="RU362124"/>
    </source>
</evidence>
<dbReference type="InterPro" id="IPR007627">
    <property type="entry name" value="RNA_pol_sigma70_r2"/>
</dbReference>
<dbReference type="GO" id="GO:0006352">
    <property type="term" value="P:DNA-templated transcription initiation"/>
    <property type="evidence" value="ECO:0007669"/>
    <property type="project" value="InterPro"/>
</dbReference>
<keyword evidence="1 5" id="KW-0805">Transcription regulation</keyword>
<evidence type="ECO:0000256" key="4">
    <source>
        <dbReference type="ARBA" id="ARBA00023163"/>
    </source>
</evidence>
<dbReference type="NCBIfam" id="TIGR02937">
    <property type="entry name" value="sigma70-ECF"/>
    <property type="match status" value="1"/>
</dbReference>
<dbReference type="STRING" id="1123323.SAMN05216245_11141"/>
<dbReference type="AlphaFoldDB" id="A0A1I2C7Z4"/>
<evidence type="ECO:0000259" key="6">
    <source>
        <dbReference type="PROSITE" id="PS00715"/>
    </source>
</evidence>
<name>A0A1I2C7Z4_9FIRM</name>
<dbReference type="InterPro" id="IPR007630">
    <property type="entry name" value="RNA_pol_sigma70_r4"/>
</dbReference>
<dbReference type="Pfam" id="PF04545">
    <property type="entry name" value="Sigma70_r4"/>
    <property type="match status" value="1"/>
</dbReference>
<dbReference type="EMBL" id="FONL01000011">
    <property type="protein sequence ID" value="SFE63933.1"/>
    <property type="molecule type" value="Genomic_DNA"/>
</dbReference>
<feature type="domain" description="RNA polymerase sigma-70" evidence="6">
    <location>
        <begin position="62"/>
        <end position="75"/>
    </location>
</feature>
<evidence type="ECO:0000256" key="1">
    <source>
        <dbReference type="ARBA" id="ARBA00023015"/>
    </source>
</evidence>